<dbReference type="InterPro" id="IPR003661">
    <property type="entry name" value="HisK_dim/P_dom"/>
</dbReference>
<dbReference type="InterPro" id="IPR004358">
    <property type="entry name" value="Sig_transdc_His_kin-like_C"/>
</dbReference>
<dbReference type="SUPFAM" id="SSF47384">
    <property type="entry name" value="Homodimeric domain of signal transducing histidine kinase"/>
    <property type="match status" value="1"/>
</dbReference>
<dbReference type="Proteomes" id="UP000298646">
    <property type="component" value="Plasmid pAtCFBP6624"/>
</dbReference>
<feature type="transmembrane region" description="Helical" evidence="11">
    <location>
        <begin position="15"/>
        <end position="36"/>
    </location>
</feature>
<evidence type="ECO:0000313" key="15">
    <source>
        <dbReference type="Proteomes" id="UP000298646"/>
    </source>
</evidence>
<evidence type="ECO:0000256" key="6">
    <source>
        <dbReference type="ARBA" id="ARBA00022692"/>
    </source>
</evidence>
<dbReference type="EC" id="2.7.13.3" evidence="3"/>
<proteinExistence type="predicted"/>
<dbReference type="PANTHER" id="PTHR45436:SF15">
    <property type="entry name" value="SENSOR HISTIDINE KINASE CUSS"/>
    <property type="match status" value="1"/>
</dbReference>
<comment type="catalytic activity">
    <reaction evidence="1">
        <text>ATP + protein L-histidine = ADP + protein N-phospho-L-histidine.</text>
        <dbReference type="EC" id="2.7.13.3"/>
    </reaction>
</comment>
<dbReference type="SMART" id="SM00387">
    <property type="entry name" value="HATPase_c"/>
    <property type="match status" value="1"/>
</dbReference>
<dbReference type="CDD" id="cd00075">
    <property type="entry name" value="HATPase"/>
    <property type="match status" value="1"/>
</dbReference>
<feature type="domain" description="HAMP" evidence="13">
    <location>
        <begin position="170"/>
        <end position="222"/>
    </location>
</feature>
<keyword evidence="6 11" id="KW-0812">Transmembrane</keyword>
<dbReference type="InterPro" id="IPR036890">
    <property type="entry name" value="HATPase_C_sf"/>
</dbReference>
<evidence type="ECO:0000256" key="2">
    <source>
        <dbReference type="ARBA" id="ARBA00004141"/>
    </source>
</evidence>
<dbReference type="PROSITE" id="PS50885">
    <property type="entry name" value="HAMP"/>
    <property type="match status" value="1"/>
</dbReference>
<keyword evidence="4" id="KW-0597">Phosphoprotein</keyword>
<evidence type="ECO:0000256" key="8">
    <source>
        <dbReference type="ARBA" id="ARBA00022989"/>
    </source>
</evidence>
<dbReference type="Gene3D" id="1.10.287.130">
    <property type="match status" value="1"/>
</dbReference>
<evidence type="ECO:0000256" key="11">
    <source>
        <dbReference type="SAM" id="Phobius"/>
    </source>
</evidence>
<dbReference type="PROSITE" id="PS50109">
    <property type="entry name" value="HIS_KIN"/>
    <property type="match status" value="1"/>
</dbReference>
<dbReference type="Pfam" id="PF00512">
    <property type="entry name" value="HisKA"/>
    <property type="match status" value="1"/>
</dbReference>
<evidence type="ECO:0000256" key="3">
    <source>
        <dbReference type="ARBA" id="ARBA00012438"/>
    </source>
</evidence>
<evidence type="ECO:0000256" key="4">
    <source>
        <dbReference type="ARBA" id="ARBA00022553"/>
    </source>
</evidence>
<dbReference type="Pfam" id="PF02518">
    <property type="entry name" value="HATPase_c"/>
    <property type="match status" value="1"/>
</dbReference>
<dbReference type="GO" id="GO:0005886">
    <property type="term" value="C:plasma membrane"/>
    <property type="evidence" value="ECO:0007669"/>
    <property type="project" value="TreeGrafter"/>
</dbReference>
<name>A0AAE6BTJ8_AGRTU</name>
<dbReference type="CDD" id="cd00082">
    <property type="entry name" value="HisKA"/>
    <property type="match status" value="1"/>
</dbReference>
<dbReference type="InterPro" id="IPR003594">
    <property type="entry name" value="HATPase_dom"/>
</dbReference>
<evidence type="ECO:0000256" key="5">
    <source>
        <dbReference type="ARBA" id="ARBA00022679"/>
    </source>
</evidence>
<dbReference type="PRINTS" id="PR00344">
    <property type="entry name" value="BCTRLSENSOR"/>
</dbReference>
<dbReference type="GO" id="GO:0000155">
    <property type="term" value="F:phosphorelay sensor kinase activity"/>
    <property type="evidence" value="ECO:0007669"/>
    <property type="project" value="InterPro"/>
</dbReference>
<dbReference type="SUPFAM" id="SSF55874">
    <property type="entry name" value="ATPase domain of HSP90 chaperone/DNA topoisomerase II/histidine kinase"/>
    <property type="match status" value="1"/>
</dbReference>
<keyword evidence="14" id="KW-0614">Plasmid</keyword>
<organism evidence="14 15">
    <name type="scientific">Agrobacterium tumefaciens</name>
    <dbReference type="NCBI Taxonomy" id="358"/>
    <lineage>
        <taxon>Bacteria</taxon>
        <taxon>Pseudomonadati</taxon>
        <taxon>Pseudomonadota</taxon>
        <taxon>Alphaproteobacteria</taxon>
        <taxon>Hyphomicrobiales</taxon>
        <taxon>Rhizobiaceae</taxon>
        <taxon>Rhizobium/Agrobacterium group</taxon>
        <taxon>Agrobacterium</taxon>
        <taxon>Agrobacterium tumefaciens complex</taxon>
    </lineage>
</organism>
<dbReference type="Gene3D" id="3.30.565.10">
    <property type="entry name" value="Histidine kinase-like ATPase, C-terminal domain"/>
    <property type="match status" value="1"/>
</dbReference>
<dbReference type="EMBL" id="CP039909">
    <property type="protein sequence ID" value="QCM03696.1"/>
    <property type="molecule type" value="Genomic_DNA"/>
</dbReference>
<dbReference type="InterPro" id="IPR005467">
    <property type="entry name" value="His_kinase_dom"/>
</dbReference>
<feature type="transmembrane region" description="Helical" evidence="11">
    <location>
        <begin position="150"/>
        <end position="173"/>
    </location>
</feature>
<keyword evidence="9" id="KW-0902">Two-component regulatory system</keyword>
<keyword evidence="7 14" id="KW-0418">Kinase</keyword>
<evidence type="ECO:0000256" key="9">
    <source>
        <dbReference type="ARBA" id="ARBA00023012"/>
    </source>
</evidence>
<comment type="subcellular location">
    <subcellularLocation>
        <location evidence="2">Membrane</location>
        <topology evidence="2">Multi-pass membrane protein</topology>
    </subcellularLocation>
</comment>
<reference evidence="14 15" key="1">
    <citation type="submission" date="2019-04" db="EMBL/GenBank/DDBJ databases">
        <title>Complete genome sequence of Agrobacterium tumefaciens CFBP6624.</title>
        <authorList>
            <person name="Haryono M."/>
            <person name="Lin Y.-C."/>
            <person name="Lai E.-M."/>
            <person name="Kuo C.-H."/>
        </authorList>
    </citation>
    <scope>NUCLEOTIDE SEQUENCE [LARGE SCALE GENOMIC DNA]</scope>
    <source>
        <strain evidence="14 15">CFBP6624</strain>
        <plasmid evidence="15">patcfbp6624</plasmid>
    </source>
</reference>
<accession>A0AAE6BTJ8</accession>
<dbReference type="AlphaFoldDB" id="A0AAE6BTJ8"/>
<evidence type="ECO:0000256" key="7">
    <source>
        <dbReference type="ARBA" id="ARBA00022777"/>
    </source>
</evidence>
<gene>
    <name evidence="14" type="ORF">CFBP6624_26325</name>
</gene>
<sequence length="453" mass="49362">MDGAERNLMSLSRSLILAFSLLLTLIGFLAAGFAFWSAQVETWGLLDLQQHQIARFVGDGSSLSVSETALPDHETDEDYIIEVVYADGRDVRRSSTAIAIPDPSPEGFSEFDTGNTRWRLLTLAGADYVTKVAQQTVVRDELATNAALGAAVPFLVAIPFSWWLVYWLVGLVIRRLTEVTRQVEDRSPTDTTPISLVRVPTEARPLVEAMNGALTRLRSVLDQQRAFLSDAAHELRTPLAAVTLQVGNLKAHMTDRGAADRVGELERGVRRAVMVTDQLLRLARQEAEERPAHDDGVALDTLALEVAGALSPVADAKGVDLGFVRVDAVNVAGYANDFRVMIECLVDNAIKYTQPGGEIDVSVSFDGETALLTITDTGPGIPDALKDRVFDRFYRLIDTGVEGSGLGLAIARTVADRYSVHLQISNRRDRSGLIAILTFPNARTRARLTALIP</sequence>
<dbReference type="SMART" id="SM00388">
    <property type="entry name" value="HisKA"/>
    <property type="match status" value="1"/>
</dbReference>
<evidence type="ECO:0000259" key="13">
    <source>
        <dbReference type="PROSITE" id="PS50885"/>
    </source>
</evidence>
<feature type="domain" description="Histidine kinase" evidence="12">
    <location>
        <begin position="230"/>
        <end position="443"/>
    </location>
</feature>
<protein>
    <recommendedName>
        <fullName evidence="3">histidine kinase</fullName>
        <ecNumber evidence="3">2.7.13.3</ecNumber>
    </recommendedName>
</protein>
<evidence type="ECO:0000313" key="14">
    <source>
        <dbReference type="EMBL" id="QCM03696.1"/>
    </source>
</evidence>
<keyword evidence="10 11" id="KW-0472">Membrane</keyword>
<evidence type="ECO:0000259" key="12">
    <source>
        <dbReference type="PROSITE" id="PS50109"/>
    </source>
</evidence>
<keyword evidence="8 11" id="KW-1133">Transmembrane helix</keyword>
<dbReference type="InterPro" id="IPR036097">
    <property type="entry name" value="HisK_dim/P_sf"/>
</dbReference>
<dbReference type="PANTHER" id="PTHR45436">
    <property type="entry name" value="SENSOR HISTIDINE KINASE YKOH"/>
    <property type="match status" value="1"/>
</dbReference>
<dbReference type="InterPro" id="IPR050428">
    <property type="entry name" value="TCS_sensor_his_kinase"/>
</dbReference>
<evidence type="ECO:0000256" key="1">
    <source>
        <dbReference type="ARBA" id="ARBA00000085"/>
    </source>
</evidence>
<dbReference type="InterPro" id="IPR003660">
    <property type="entry name" value="HAMP_dom"/>
</dbReference>
<geneLocation type="plasmid" evidence="15">
    <name>patcfbp6624</name>
</geneLocation>
<keyword evidence="5" id="KW-0808">Transferase</keyword>
<evidence type="ECO:0000256" key="10">
    <source>
        <dbReference type="ARBA" id="ARBA00023136"/>
    </source>
</evidence>